<reference evidence="2 3" key="1">
    <citation type="submission" date="2020-07" db="EMBL/GenBank/DDBJ databases">
        <title>Description of Kordia aestuariivivens sp. nov., isolated from a tidal flat.</title>
        <authorList>
            <person name="Park S."/>
            <person name="Yoon J.-H."/>
        </authorList>
    </citation>
    <scope>NUCLEOTIDE SEQUENCE [LARGE SCALE GENOMIC DNA]</scope>
    <source>
        <strain evidence="2 3">YSTF-M3</strain>
    </source>
</reference>
<feature type="region of interest" description="Disordered" evidence="1">
    <location>
        <begin position="26"/>
        <end position="58"/>
    </location>
</feature>
<sequence>MKKSVKKLNLNKTSILKLNETSTIAGGRNAPLEQGSGQQGCGGFTTQPDCPPSIGCAK</sequence>
<accession>A0ABR7QD09</accession>
<protein>
    <recommendedName>
        <fullName evidence="4">Natural product</fullName>
    </recommendedName>
</protein>
<evidence type="ECO:0000313" key="2">
    <source>
        <dbReference type="EMBL" id="MBC8756412.1"/>
    </source>
</evidence>
<comment type="caution">
    <text evidence="2">The sequence shown here is derived from an EMBL/GenBank/DDBJ whole genome shotgun (WGS) entry which is preliminary data.</text>
</comment>
<dbReference type="Proteomes" id="UP000619238">
    <property type="component" value="Unassembled WGS sequence"/>
</dbReference>
<proteinExistence type="predicted"/>
<keyword evidence="3" id="KW-1185">Reference proteome</keyword>
<evidence type="ECO:0000313" key="3">
    <source>
        <dbReference type="Proteomes" id="UP000619238"/>
    </source>
</evidence>
<dbReference type="RefSeq" id="WP_187563449.1">
    <property type="nucleotide sequence ID" value="NZ_JACGWS010000011.1"/>
</dbReference>
<organism evidence="2 3">
    <name type="scientific">Kordia aestuariivivens</name>
    <dbReference type="NCBI Taxonomy" id="2759037"/>
    <lineage>
        <taxon>Bacteria</taxon>
        <taxon>Pseudomonadati</taxon>
        <taxon>Bacteroidota</taxon>
        <taxon>Flavobacteriia</taxon>
        <taxon>Flavobacteriales</taxon>
        <taxon>Flavobacteriaceae</taxon>
        <taxon>Kordia</taxon>
    </lineage>
</organism>
<dbReference type="EMBL" id="JACGWS010000011">
    <property type="protein sequence ID" value="MBC8756412.1"/>
    <property type="molecule type" value="Genomic_DNA"/>
</dbReference>
<evidence type="ECO:0008006" key="4">
    <source>
        <dbReference type="Google" id="ProtNLM"/>
    </source>
</evidence>
<name>A0ABR7QD09_9FLAO</name>
<evidence type="ECO:0000256" key="1">
    <source>
        <dbReference type="SAM" id="MobiDB-lite"/>
    </source>
</evidence>
<gene>
    <name evidence="2" type="ORF">H2O64_17180</name>
</gene>